<keyword evidence="4" id="KW-1185">Reference proteome</keyword>
<dbReference type="InterPro" id="IPR036849">
    <property type="entry name" value="Enolase-like_C_sf"/>
</dbReference>
<dbReference type="PANTHER" id="PTHR48080">
    <property type="entry name" value="D-GALACTONATE DEHYDRATASE-RELATED"/>
    <property type="match status" value="1"/>
</dbReference>
<dbReference type="Proteomes" id="UP001055153">
    <property type="component" value="Unassembled WGS sequence"/>
</dbReference>
<dbReference type="PANTHER" id="PTHR48080:SF2">
    <property type="entry name" value="D-GALACTONATE DEHYDRATASE"/>
    <property type="match status" value="1"/>
</dbReference>
<feature type="domain" description="Mandelate racemase/muconate lactonizing enzyme C-terminal" evidence="2">
    <location>
        <begin position="150"/>
        <end position="246"/>
    </location>
</feature>
<dbReference type="Pfam" id="PF02746">
    <property type="entry name" value="MR_MLE_N"/>
    <property type="match status" value="1"/>
</dbReference>
<evidence type="ECO:0000259" key="2">
    <source>
        <dbReference type="SMART" id="SM00922"/>
    </source>
</evidence>
<sequence length="373" mass="38905">MDDPPIRRVEARCYRYPLATPVVTSFGRMLDRPMVLVRIEDEAGTIGWGEAWCNFPSVGAEHRARLVGEILAPMLVGAALGPPGAALRRLTEATAVLALQAGEPGPIAQAIAALDIAHWDLAARRAGTPLWRLLGGGDPTIRVYASGINPSGARGTAARARAQGHRAFKLKVGFAPEQDLANLAGLREEIGDLMLAADANQAWSVETAARRIADFAPFGLAWLEEPVRADTPWARWRPLLVAGGPPLAGGENLAGEAAFEAAVAAGILGVIQPDIAKWGGLSLCARVARTARAAGRRVCPHYLGGGIGLLASAHLLAGLGGDGLLEIDVNDNGLRDLCCGPVRSVVDGTVTLGEAPGLGLDPDLGALDAWRTL</sequence>
<dbReference type="InterPro" id="IPR013342">
    <property type="entry name" value="Mandelate_racemase_C"/>
</dbReference>
<gene>
    <name evidence="3" type="primary">gci</name>
    <name evidence="3" type="ORF">GMJLKIPL_3087</name>
</gene>
<dbReference type="SUPFAM" id="SSF54826">
    <property type="entry name" value="Enolase N-terminal domain-like"/>
    <property type="match status" value="1"/>
</dbReference>
<dbReference type="EMBL" id="BPQQ01000034">
    <property type="protein sequence ID" value="GJE01158.1"/>
    <property type="molecule type" value="Genomic_DNA"/>
</dbReference>
<dbReference type="RefSeq" id="WP_238235961.1">
    <property type="nucleotide sequence ID" value="NZ_BPQQ01000034.1"/>
</dbReference>
<reference evidence="3" key="2">
    <citation type="submission" date="2021-08" db="EMBL/GenBank/DDBJ databases">
        <authorList>
            <person name="Tani A."/>
            <person name="Ola A."/>
            <person name="Ogura Y."/>
            <person name="Katsura K."/>
            <person name="Hayashi T."/>
        </authorList>
    </citation>
    <scope>NUCLEOTIDE SEQUENCE</scope>
    <source>
        <strain evidence="3">DSM 17168</strain>
    </source>
</reference>
<proteinExistence type="predicted"/>
<dbReference type="InterPro" id="IPR029065">
    <property type="entry name" value="Enolase_C-like"/>
</dbReference>
<dbReference type="SMART" id="SM00922">
    <property type="entry name" value="MR_MLE"/>
    <property type="match status" value="1"/>
</dbReference>
<dbReference type="InterPro" id="IPR034593">
    <property type="entry name" value="DgoD-like"/>
</dbReference>
<accession>A0ABQ4SHD3</accession>
<dbReference type="Gene3D" id="3.30.390.10">
    <property type="entry name" value="Enolase-like, N-terminal domain"/>
    <property type="match status" value="1"/>
</dbReference>
<dbReference type="InterPro" id="IPR013341">
    <property type="entry name" value="Mandelate_racemase_N_dom"/>
</dbReference>
<dbReference type="SUPFAM" id="SSF51604">
    <property type="entry name" value="Enolase C-terminal domain-like"/>
    <property type="match status" value="1"/>
</dbReference>
<dbReference type="Gene3D" id="3.20.20.120">
    <property type="entry name" value="Enolase-like C-terminal domain"/>
    <property type="match status" value="1"/>
</dbReference>
<dbReference type="PROSITE" id="PS00909">
    <property type="entry name" value="MR_MLE_2"/>
    <property type="match status" value="1"/>
</dbReference>
<evidence type="ECO:0000313" key="3">
    <source>
        <dbReference type="EMBL" id="GJE01158.1"/>
    </source>
</evidence>
<dbReference type="InterPro" id="IPR029017">
    <property type="entry name" value="Enolase-like_N"/>
</dbReference>
<keyword evidence="1" id="KW-0456">Lyase</keyword>
<protein>
    <submittedName>
        <fullName evidence="3">D-galactarolactone cycloisomerase</fullName>
    </submittedName>
</protein>
<dbReference type="Pfam" id="PF13378">
    <property type="entry name" value="MR_MLE_C"/>
    <property type="match status" value="1"/>
</dbReference>
<reference evidence="3" key="1">
    <citation type="journal article" date="2021" name="Front. Microbiol.">
        <title>Comprehensive Comparative Genomics and Phenotyping of Methylobacterium Species.</title>
        <authorList>
            <person name="Alessa O."/>
            <person name="Ogura Y."/>
            <person name="Fujitani Y."/>
            <person name="Takami H."/>
            <person name="Hayashi T."/>
            <person name="Sahin N."/>
            <person name="Tani A."/>
        </authorList>
    </citation>
    <scope>NUCLEOTIDE SEQUENCE</scope>
    <source>
        <strain evidence="3">DSM 17168</strain>
    </source>
</reference>
<evidence type="ECO:0000256" key="1">
    <source>
        <dbReference type="ARBA" id="ARBA00023239"/>
    </source>
</evidence>
<dbReference type="SFLD" id="SFLDG00179">
    <property type="entry name" value="mandelate_racemase"/>
    <property type="match status" value="1"/>
</dbReference>
<organism evidence="3 4">
    <name type="scientific">Methylobacterium isbiliense</name>
    <dbReference type="NCBI Taxonomy" id="315478"/>
    <lineage>
        <taxon>Bacteria</taxon>
        <taxon>Pseudomonadati</taxon>
        <taxon>Pseudomonadota</taxon>
        <taxon>Alphaproteobacteria</taxon>
        <taxon>Hyphomicrobiales</taxon>
        <taxon>Methylobacteriaceae</taxon>
        <taxon>Methylobacterium</taxon>
    </lineage>
</organism>
<dbReference type="SFLD" id="SFLDS00001">
    <property type="entry name" value="Enolase"/>
    <property type="match status" value="1"/>
</dbReference>
<dbReference type="CDD" id="cd03316">
    <property type="entry name" value="MR_like"/>
    <property type="match status" value="1"/>
</dbReference>
<dbReference type="InterPro" id="IPR018110">
    <property type="entry name" value="Mandel_Rmase/mucon_lact_enz_CS"/>
</dbReference>
<evidence type="ECO:0000313" key="4">
    <source>
        <dbReference type="Proteomes" id="UP001055153"/>
    </source>
</evidence>
<name>A0ABQ4SHD3_9HYPH</name>
<comment type="caution">
    <text evidence="3">The sequence shown here is derived from an EMBL/GenBank/DDBJ whole genome shotgun (WGS) entry which is preliminary data.</text>
</comment>